<dbReference type="Gene3D" id="1.10.1670.10">
    <property type="entry name" value="Helix-hairpin-Helix base-excision DNA repair enzymes (C-terminal)"/>
    <property type="match status" value="1"/>
</dbReference>
<comment type="catalytic activity">
    <reaction evidence="12">
        <text>2'-deoxyribonucleotide-(2'-deoxyribose 5'-phosphate)-2'-deoxyribonucleotide-DNA = a 3'-end 2'-deoxyribonucleotide-(2,3-dehydro-2,3-deoxyribose 5'-phosphate)-DNA + a 5'-end 5'-phospho-2'-deoxyribonucleoside-DNA + H(+)</text>
        <dbReference type="Rhea" id="RHEA:66592"/>
        <dbReference type="Rhea" id="RHEA-COMP:13180"/>
        <dbReference type="Rhea" id="RHEA-COMP:16897"/>
        <dbReference type="Rhea" id="RHEA-COMP:17067"/>
        <dbReference type="ChEBI" id="CHEBI:15378"/>
        <dbReference type="ChEBI" id="CHEBI:136412"/>
        <dbReference type="ChEBI" id="CHEBI:157695"/>
        <dbReference type="ChEBI" id="CHEBI:167181"/>
        <dbReference type="EC" id="4.2.99.18"/>
    </reaction>
</comment>
<dbReference type="InterPro" id="IPR052054">
    <property type="entry name" value="Oxidative_DNA_repair_enzyme"/>
</dbReference>
<evidence type="ECO:0000256" key="3">
    <source>
        <dbReference type="ARBA" id="ARBA00012720"/>
    </source>
</evidence>
<comment type="subcellular location">
    <subcellularLocation>
        <location evidence="1">Nucleus</location>
    </subcellularLocation>
</comment>
<evidence type="ECO:0000256" key="10">
    <source>
        <dbReference type="ARBA" id="ARBA00023295"/>
    </source>
</evidence>
<gene>
    <name evidence="16" type="ORF">QYM36_006736</name>
</gene>
<keyword evidence="17" id="KW-1185">Reference proteome</keyword>
<evidence type="ECO:0000256" key="5">
    <source>
        <dbReference type="ARBA" id="ARBA00022801"/>
    </source>
</evidence>
<dbReference type="CDD" id="cd00056">
    <property type="entry name" value="ENDO3c"/>
    <property type="match status" value="1"/>
</dbReference>
<accession>A0AA88HU24</accession>
<evidence type="ECO:0000256" key="6">
    <source>
        <dbReference type="ARBA" id="ARBA00023204"/>
    </source>
</evidence>
<evidence type="ECO:0000256" key="11">
    <source>
        <dbReference type="ARBA" id="ARBA00025652"/>
    </source>
</evidence>
<evidence type="ECO:0000313" key="17">
    <source>
        <dbReference type="Proteomes" id="UP001187531"/>
    </source>
</evidence>
<dbReference type="EMBL" id="JAVRJZ010000010">
    <property type="protein sequence ID" value="KAK2718045.1"/>
    <property type="molecule type" value="Genomic_DNA"/>
</dbReference>
<evidence type="ECO:0000256" key="14">
    <source>
        <dbReference type="SAM" id="MobiDB-lite"/>
    </source>
</evidence>
<reference evidence="16" key="1">
    <citation type="submission" date="2023-07" db="EMBL/GenBank/DDBJ databases">
        <title>Chromosome-level genome assembly of Artemia franciscana.</title>
        <authorList>
            <person name="Jo E."/>
        </authorList>
    </citation>
    <scope>NUCLEOTIDE SEQUENCE</scope>
    <source>
        <tissue evidence="16">Whole body</tissue>
    </source>
</reference>
<organism evidence="16 17">
    <name type="scientific">Artemia franciscana</name>
    <name type="common">Brine shrimp</name>
    <name type="synonym">Artemia sanfranciscana</name>
    <dbReference type="NCBI Taxonomy" id="6661"/>
    <lineage>
        <taxon>Eukaryota</taxon>
        <taxon>Metazoa</taxon>
        <taxon>Ecdysozoa</taxon>
        <taxon>Arthropoda</taxon>
        <taxon>Crustacea</taxon>
        <taxon>Branchiopoda</taxon>
        <taxon>Anostraca</taxon>
        <taxon>Artemiidae</taxon>
        <taxon>Artemia</taxon>
    </lineage>
</organism>
<dbReference type="SUPFAM" id="SSF48150">
    <property type="entry name" value="DNA-glycosylase"/>
    <property type="match status" value="1"/>
</dbReference>
<dbReference type="InterPro" id="IPR012904">
    <property type="entry name" value="OGG_N"/>
</dbReference>
<evidence type="ECO:0000256" key="12">
    <source>
        <dbReference type="ARBA" id="ARBA00044632"/>
    </source>
</evidence>
<dbReference type="InterPro" id="IPR011257">
    <property type="entry name" value="DNA_glycosylase"/>
</dbReference>
<dbReference type="GO" id="GO:0005634">
    <property type="term" value="C:nucleus"/>
    <property type="evidence" value="ECO:0007669"/>
    <property type="project" value="UniProtKB-SubCell"/>
</dbReference>
<sequence>MWVKGRIPCSSAELNIDIVLQCGQSFRWKRDLINKSWQGVFSNKLWILKQGSSEISYEVLSSDAECHQTKVEKEQICNEELVDYFQFNVPLVPLYDAWSQADEKFKKLALRYQGVRMLRQDPVENVFSFICSSNNNIQRISSMVEHLCSSYGKQIAVYNGQKVYSFPELSSLMDESVERNLRTLGFGYRAKYIQKAAEIIEQRGGRSWLVNLRNVPYVEAKASLVSIPGIGEKVADCICLMSLDKTCAIPVDTHVFQIAKTYLPALAEKKSVTHRIYSEISIFFQELYGPYAGWAHTVLFSADLRHLKDPPEKAPKRGKNQQNNTVQKRKKNTRI</sequence>
<evidence type="ECO:0000256" key="1">
    <source>
        <dbReference type="ARBA" id="ARBA00004123"/>
    </source>
</evidence>
<dbReference type="FunFam" id="1.10.340.30:FF:000006">
    <property type="entry name" value="N-glycosylase/DNA lyase isoform X2"/>
    <property type="match status" value="1"/>
</dbReference>
<evidence type="ECO:0000256" key="7">
    <source>
        <dbReference type="ARBA" id="ARBA00023239"/>
    </source>
</evidence>
<comment type="caution">
    <text evidence="16">The sequence shown here is derived from an EMBL/GenBank/DDBJ whole genome shotgun (WGS) entry which is preliminary data.</text>
</comment>
<dbReference type="Pfam" id="PF00730">
    <property type="entry name" value="HhH-GPD"/>
    <property type="match status" value="1"/>
</dbReference>
<keyword evidence="5" id="KW-0378">Hydrolase</keyword>
<comment type="similarity">
    <text evidence="2">Belongs to the type-1 OGG1 family.</text>
</comment>
<dbReference type="GO" id="GO:0003684">
    <property type="term" value="F:damaged DNA binding"/>
    <property type="evidence" value="ECO:0007669"/>
    <property type="project" value="InterPro"/>
</dbReference>
<feature type="domain" description="HhH-GPD" evidence="15">
    <location>
        <begin position="131"/>
        <end position="297"/>
    </location>
</feature>
<keyword evidence="8" id="KW-0539">Nucleus</keyword>
<dbReference type="InterPro" id="IPR023170">
    <property type="entry name" value="HhH_base_excis_C"/>
</dbReference>
<name>A0AA88HU24_ARTSF</name>
<dbReference type="Proteomes" id="UP001187531">
    <property type="component" value="Unassembled WGS sequence"/>
</dbReference>
<dbReference type="GO" id="GO:0006289">
    <property type="term" value="P:nucleotide-excision repair"/>
    <property type="evidence" value="ECO:0007669"/>
    <property type="project" value="InterPro"/>
</dbReference>
<proteinExistence type="inferred from homology"/>
<keyword evidence="7" id="KW-0456">Lyase</keyword>
<protein>
    <recommendedName>
        <fullName evidence="13">N-glycosylase/DNA lyase</fullName>
        <ecNumber evidence="3">4.2.99.18</ecNumber>
    </recommendedName>
</protein>
<dbReference type="SMART" id="SM00478">
    <property type="entry name" value="ENDO3c"/>
    <property type="match status" value="1"/>
</dbReference>
<evidence type="ECO:0000256" key="4">
    <source>
        <dbReference type="ARBA" id="ARBA00022763"/>
    </source>
</evidence>
<comment type="function">
    <text evidence="11">DNA repair enzyme that incises DNA at 8-oxoG residues. Excises 7,8-dihydro-8-oxoguanine and 2,6-diamino-4-hydroxy-5-N-methylformamidopyrimidine (FAPY) from damaged DNA. Has a beta-lyase activity that nicks DNA 3' to the lesion.</text>
</comment>
<dbReference type="SUPFAM" id="SSF55945">
    <property type="entry name" value="TATA-box binding protein-like"/>
    <property type="match status" value="1"/>
</dbReference>
<feature type="region of interest" description="Disordered" evidence="14">
    <location>
        <begin position="310"/>
        <end position="335"/>
    </location>
</feature>
<evidence type="ECO:0000256" key="8">
    <source>
        <dbReference type="ARBA" id="ARBA00023242"/>
    </source>
</evidence>
<evidence type="ECO:0000259" key="15">
    <source>
        <dbReference type="SMART" id="SM00478"/>
    </source>
</evidence>
<dbReference type="GO" id="GO:0140078">
    <property type="term" value="F:class I DNA-(apurinic or apyrimidinic site) endonuclease activity"/>
    <property type="evidence" value="ECO:0007669"/>
    <property type="project" value="UniProtKB-EC"/>
</dbReference>
<dbReference type="PANTHER" id="PTHR10242">
    <property type="entry name" value="8-OXOGUANINE DNA GLYCOSYLASE"/>
    <property type="match status" value="1"/>
</dbReference>
<evidence type="ECO:0000256" key="9">
    <source>
        <dbReference type="ARBA" id="ARBA00023268"/>
    </source>
</evidence>
<keyword evidence="6" id="KW-0234">DNA repair</keyword>
<keyword evidence="9" id="KW-0511">Multifunctional enzyme</keyword>
<dbReference type="FunFam" id="1.10.1670.10:FF:000005">
    <property type="entry name" value="N-glycosylase/DNA lyase OGG1"/>
    <property type="match status" value="1"/>
</dbReference>
<dbReference type="AlphaFoldDB" id="A0AA88HU24"/>
<dbReference type="PANTHER" id="PTHR10242:SF2">
    <property type="entry name" value="N-GLYCOSYLASE_DNA LYASE"/>
    <property type="match status" value="1"/>
</dbReference>
<dbReference type="InterPro" id="IPR003265">
    <property type="entry name" value="HhH-GPD_domain"/>
</dbReference>
<keyword evidence="10" id="KW-0326">Glycosidase</keyword>
<dbReference type="GO" id="GO:0006285">
    <property type="term" value="P:base-excision repair, AP site formation"/>
    <property type="evidence" value="ECO:0007669"/>
    <property type="project" value="TreeGrafter"/>
</dbReference>
<dbReference type="Gene3D" id="3.30.310.40">
    <property type="match status" value="1"/>
</dbReference>
<dbReference type="Pfam" id="PF07934">
    <property type="entry name" value="OGG_N"/>
    <property type="match status" value="1"/>
</dbReference>
<dbReference type="EC" id="4.2.99.18" evidence="3"/>
<keyword evidence="4" id="KW-0227">DNA damage</keyword>
<evidence type="ECO:0000256" key="2">
    <source>
        <dbReference type="ARBA" id="ARBA00010679"/>
    </source>
</evidence>
<dbReference type="GO" id="GO:0034039">
    <property type="term" value="F:8-oxo-7,8-dihydroguanine DNA N-glycosylase activity"/>
    <property type="evidence" value="ECO:0007669"/>
    <property type="project" value="TreeGrafter"/>
</dbReference>
<evidence type="ECO:0000313" key="16">
    <source>
        <dbReference type="EMBL" id="KAK2718045.1"/>
    </source>
</evidence>
<evidence type="ECO:0000256" key="13">
    <source>
        <dbReference type="ARBA" id="ARBA00073127"/>
    </source>
</evidence>
<dbReference type="Gene3D" id="1.10.340.30">
    <property type="entry name" value="Hypothetical protein, domain 2"/>
    <property type="match status" value="1"/>
</dbReference>